<keyword evidence="3" id="KW-1185">Reference proteome</keyword>
<reference evidence="2 3" key="1">
    <citation type="submission" date="2019-12" db="EMBL/GenBank/DDBJ databases">
        <authorList>
            <person name="Alioto T."/>
            <person name="Alioto T."/>
            <person name="Gomez Garrido J."/>
        </authorList>
    </citation>
    <scope>NUCLEOTIDE SEQUENCE [LARGE SCALE GENOMIC DNA]</scope>
</reference>
<name>A0A8S0U0P3_OLEEU</name>
<dbReference type="AlphaFoldDB" id="A0A8S0U0P3"/>
<organism evidence="2 3">
    <name type="scientific">Olea europaea subsp. europaea</name>
    <dbReference type="NCBI Taxonomy" id="158383"/>
    <lineage>
        <taxon>Eukaryota</taxon>
        <taxon>Viridiplantae</taxon>
        <taxon>Streptophyta</taxon>
        <taxon>Embryophyta</taxon>
        <taxon>Tracheophyta</taxon>
        <taxon>Spermatophyta</taxon>
        <taxon>Magnoliopsida</taxon>
        <taxon>eudicotyledons</taxon>
        <taxon>Gunneridae</taxon>
        <taxon>Pentapetalae</taxon>
        <taxon>asterids</taxon>
        <taxon>lamiids</taxon>
        <taxon>Lamiales</taxon>
        <taxon>Oleaceae</taxon>
        <taxon>Oleeae</taxon>
        <taxon>Olea</taxon>
    </lineage>
</organism>
<dbReference type="Proteomes" id="UP000594638">
    <property type="component" value="Unassembled WGS sequence"/>
</dbReference>
<protein>
    <submittedName>
        <fullName evidence="2">Uncharacterized protein</fullName>
    </submittedName>
</protein>
<feature type="region of interest" description="Disordered" evidence="1">
    <location>
        <begin position="58"/>
        <end position="81"/>
    </location>
</feature>
<evidence type="ECO:0000256" key="1">
    <source>
        <dbReference type="SAM" id="MobiDB-lite"/>
    </source>
</evidence>
<gene>
    <name evidence="2" type="ORF">OLEA9_A116216</name>
</gene>
<comment type="caution">
    <text evidence="2">The sequence shown here is derived from an EMBL/GenBank/DDBJ whole genome shotgun (WGS) entry which is preliminary data.</text>
</comment>
<dbReference type="Gramene" id="OE9A116216T1">
    <property type="protein sequence ID" value="OE9A116216C1"/>
    <property type="gene ID" value="OE9A116216"/>
</dbReference>
<accession>A0A8S0U0P3</accession>
<evidence type="ECO:0000313" key="2">
    <source>
        <dbReference type="EMBL" id="CAA3010784.1"/>
    </source>
</evidence>
<dbReference type="EMBL" id="CACTIH010007351">
    <property type="protein sequence ID" value="CAA3010784.1"/>
    <property type="molecule type" value="Genomic_DNA"/>
</dbReference>
<evidence type="ECO:0000313" key="3">
    <source>
        <dbReference type="Proteomes" id="UP000594638"/>
    </source>
</evidence>
<proteinExistence type="predicted"/>
<sequence length="81" mass="9379">MNTTTDLRCIDAVLFVVIVQLHRHCEQHYETTITTKCRYTVAIEDDLSEHYSATTAMCKGENRETQRKRKGKKRESAARCS</sequence>